<dbReference type="AlphaFoldDB" id="A0A8J5TIU2"/>
<dbReference type="Proteomes" id="UP000747542">
    <property type="component" value="Unassembled WGS sequence"/>
</dbReference>
<reference evidence="1" key="1">
    <citation type="journal article" date="2021" name="Sci. Adv.">
        <title>The American lobster genome reveals insights on longevity, neural, and immune adaptations.</title>
        <authorList>
            <person name="Polinski J.M."/>
            <person name="Zimin A.V."/>
            <person name="Clark K.F."/>
            <person name="Kohn A.B."/>
            <person name="Sadowski N."/>
            <person name="Timp W."/>
            <person name="Ptitsyn A."/>
            <person name="Khanna P."/>
            <person name="Romanova D.Y."/>
            <person name="Williams P."/>
            <person name="Greenwood S.J."/>
            <person name="Moroz L.L."/>
            <person name="Walt D.R."/>
            <person name="Bodnar A.G."/>
        </authorList>
    </citation>
    <scope>NUCLEOTIDE SEQUENCE</scope>
    <source>
        <strain evidence="1">GMGI-L3</strain>
    </source>
</reference>
<evidence type="ECO:0000313" key="2">
    <source>
        <dbReference type="Proteomes" id="UP000747542"/>
    </source>
</evidence>
<gene>
    <name evidence="1" type="ORF">Hamer_G024572</name>
</gene>
<keyword evidence="2" id="KW-1185">Reference proteome</keyword>
<comment type="caution">
    <text evidence="1">The sequence shown here is derived from an EMBL/GenBank/DDBJ whole genome shotgun (WGS) entry which is preliminary data.</text>
</comment>
<evidence type="ECO:0000313" key="1">
    <source>
        <dbReference type="EMBL" id="KAG7172862.1"/>
    </source>
</evidence>
<protein>
    <submittedName>
        <fullName evidence="1">Uncharacterized protein</fullName>
    </submittedName>
</protein>
<sequence>MSGEMTEVCEELKEVCSRMEVPENCLTARYQPRFSDSFYCDGVRETSFVHSLSEMHSVENSGKYVEHVKRGRAELNYRAPEFRPPAMSSELRNYPKVPVKKKTTGMQWQGLMGNIPSTV</sequence>
<accession>A0A8J5TIU2</accession>
<name>A0A8J5TIU2_HOMAM</name>
<proteinExistence type="predicted"/>
<dbReference type="EMBL" id="JAHLQT010010225">
    <property type="protein sequence ID" value="KAG7172862.1"/>
    <property type="molecule type" value="Genomic_DNA"/>
</dbReference>
<organism evidence="1 2">
    <name type="scientific">Homarus americanus</name>
    <name type="common">American lobster</name>
    <dbReference type="NCBI Taxonomy" id="6706"/>
    <lineage>
        <taxon>Eukaryota</taxon>
        <taxon>Metazoa</taxon>
        <taxon>Ecdysozoa</taxon>
        <taxon>Arthropoda</taxon>
        <taxon>Crustacea</taxon>
        <taxon>Multicrustacea</taxon>
        <taxon>Malacostraca</taxon>
        <taxon>Eumalacostraca</taxon>
        <taxon>Eucarida</taxon>
        <taxon>Decapoda</taxon>
        <taxon>Pleocyemata</taxon>
        <taxon>Astacidea</taxon>
        <taxon>Nephropoidea</taxon>
        <taxon>Nephropidae</taxon>
        <taxon>Homarus</taxon>
    </lineage>
</organism>